<dbReference type="Pfam" id="PF01257">
    <property type="entry name" value="2Fe-2S_thioredx"/>
    <property type="match status" value="1"/>
</dbReference>
<dbReference type="SUPFAM" id="SSF140490">
    <property type="entry name" value="Nqo1C-terminal domain-like"/>
    <property type="match status" value="1"/>
</dbReference>
<dbReference type="GO" id="GO:0010181">
    <property type="term" value="F:FMN binding"/>
    <property type="evidence" value="ECO:0007669"/>
    <property type="project" value="InterPro"/>
</dbReference>
<evidence type="ECO:0000256" key="5">
    <source>
        <dbReference type="ARBA" id="ARBA00022723"/>
    </source>
</evidence>
<dbReference type="SUPFAM" id="SSF52833">
    <property type="entry name" value="Thioredoxin-like"/>
    <property type="match status" value="1"/>
</dbReference>
<dbReference type="Pfam" id="PF01512">
    <property type="entry name" value="Complex1_51K"/>
    <property type="match status" value="1"/>
</dbReference>
<evidence type="ECO:0000256" key="8">
    <source>
        <dbReference type="ARBA" id="ARBA00031578"/>
    </source>
</evidence>
<dbReference type="Gene3D" id="3.10.20.600">
    <property type="match status" value="1"/>
</dbReference>
<dbReference type="Gene3D" id="3.40.30.10">
    <property type="entry name" value="Glutaredoxin"/>
    <property type="match status" value="1"/>
</dbReference>
<accession>A0A1H8SJU1</accession>
<feature type="domain" description="NADH-ubiquinone oxidoreductase 51kDa subunit iron-sulphur binding" evidence="11">
    <location>
        <begin position="449"/>
        <end position="493"/>
    </location>
</feature>
<dbReference type="InterPro" id="IPR011538">
    <property type="entry name" value="Nuo51_FMN-bd"/>
</dbReference>
<keyword evidence="13" id="KW-1185">Reference proteome</keyword>
<dbReference type="Pfam" id="PF10531">
    <property type="entry name" value="SLBB"/>
    <property type="match status" value="1"/>
</dbReference>
<protein>
    <recommendedName>
        <fullName evidence="3">NADH-quinone oxidoreductase subunit F</fullName>
    </recommendedName>
    <alternativeName>
        <fullName evidence="8">NADH dehydrogenase I subunit F</fullName>
    </alternativeName>
    <alternativeName>
        <fullName evidence="9">NDH-1 subunit F</fullName>
    </alternativeName>
</protein>
<sequence>MELLNRLMAVQHRHGALTDDVLRGLAREWRVPLHRLEGLRSFYPVFRDQPGAPRRLSVCRDVACRMVAGPDFAERVAAGLADDPGVEVEGVSCLGLCHAAPAALAGHEAVSGSAEQLRDGMTGRRPQPLAGDPPAEVAEVDPYRGADAHYGTLAALLADGRPEAVIDTLEASGLRGMGGAGFPTGRKWRFTRAATGTPRTVVCNADESEPGTFKDRLLLERAPHLVIEAMIIGGWVIGASHGIIYLRHEYEHARAVLEKALQRARADGHIGRNIRGSGFDFELDLFISPGGYIMGEETALLEGLEDRRGEPRNKPPFPTQVGFNGGPTLMNNVETFAMIPRILQGGAEGWKAHGREGYGGLKFLSVSGDVAAPGVYCVAAGTPIREVIERAGGMADGRSLYAFCPGGASTPFLPATLADTAVDFDALAEAGAGLGSGALFVVGSGRDLLDLAIQQVRFFRNESCGKCVPCRTGSAQAVRKLEAAHAGAPEEGLTDLLEALDETLVQTSICGLGQVALTPIMGLLRHFPDEAARLRRPHD</sequence>
<comment type="cofactor">
    <cofactor evidence="1">
        <name>FMN</name>
        <dbReference type="ChEBI" id="CHEBI:58210"/>
    </cofactor>
</comment>
<evidence type="ECO:0000259" key="11">
    <source>
        <dbReference type="SMART" id="SM00928"/>
    </source>
</evidence>
<dbReference type="OrthoDB" id="9805533at2"/>
<evidence type="ECO:0000256" key="4">
    <source>
        <dbReference type="ARBA" id="ARBA00022485"/>
    </source>
</evidence>
<dbReference type="Gene3D" id="1.20.1440.230">
    <property type="entry name" value="NADH-ubiquinone oxidoreductase 51kDa subunit, iron-sulphur binding domain"/>
    <property type="match status" value="1"/>
</dbReference>
<dbReference type="GO" id="GO:0051539">
    <property type="term" value="F:4 iron, 4 sulfur cluster binding"/>
    <property type="evidence" value="ECO:0007669"/>
    <property type="project" value="UniProtKB-KW"/>
</dbReference>
<dbReference type="AlphaFoldDB" id="A0A1H8SJU1"/>
<evidence type="ECO:0000256" key="10">
    <source>
        <dbReference type="SAM" id="MobiDB-lite"/>
    </source>
</evidence>
<dbReference type="GO" id="GO:0008137">
    <property type="term" value="F:NADH dehydrogenase (ubiquinone) activity"/>
    <property type="evidence" value="ECO:0007669"/>
    <property type="project" value="InterPro"/>
</dbReference>
<keyword evidence="7" id="KW-0411">Iron-sulfur</keyword>
<dbReference type="STRING" id="406100.SAMN04488052_10310"/>
<evidence type="ECO:0000256" key="6">
    <source>
        <dbReference type="ARBA" id="ARBA00023004"/>
    </source>
</evidence>
<dbReference type="SMART" id="SM00928">
    <property type="entry name" value="NADH_4Fe-4S"/>
    <property type="match status" value="1"/>
</dbReference>
<reference evidence="12 13" key="1">
    <citation type="submission" date="2016-10" db="EMBL/GenBank/DDBJ databases">
        <authorList>
            <person name="de Groot N.N."/>
        </authorList>
    </citation>
    <scope>NUCLEOTIDE SEQUENCE [LARGE SCALE GENOMIC DNA]</scope>
    <source>
        <strain evidence="12 13">CGMCC 1.6291</strain>
    </source>
</reference>
<organism evidence="12 13">
    <name type="scientific">Aquisalimonas asiatica</name>
    <dbReference type="NCBI Taxonomy" id="406100"/>
    <lineage>
        <taxon>Bacteria</taxon>
        <taxon>Pseudomonadati</taxon>
        <taxon>Pseudomonadota</taxon>
        <taxon>Gammaproteobacteria</taxon>
        <taxon>Chromatiales</taxon>
        <taxon>Ectothiorhodospiraceae</taxon>
        <taxon>Aquisalimonas</taxon>
    </lineage>
</organism>
<dbReference type="PANTHER" id="PTHR43578">
    <property type="entry name" value="NADH-QUINONE OXIDOREDUCTASE SUBUNIT F"/>
    <property type="match status" value="1"/>
</dbReference>
<evidence type="ECO:0000256" key="9">
    <source>
        <dbReference type="ARBA" id="ARBA00032787"/>
    </source>
</evidence>
<comment type="similarity">
    <text evidence="2">Belongs to the complex I 51 kDa subunit family.</text>
</comment>
<name>A0A1H8SJU1_9GAMM</name>
<dbReference type="SUPFAM" id="SSF142019">
    <property type="entry name" value="Nqo1 FMN-binding domain-like"/>
    <property type="match status" value="1"/>
</dbReference>
<evidence type="ECO:0000256" key="2">
    <source>
        <dbReference type="ARBA" id="ARBA00007523"/>
    </source>
</evidence>
<dbReference type="InterPro" id="IPR001949">
    <property type="entry name" value="NADH-UbQ_OxRdtase_51kDa_CS"/>
</dbReference>
<dbReference type="InterPro" id="IPR037207">
    <property type="entry name" value="Nuop51_4Fe4S-bd_sf"/>
</dbReference>
<dbReference type="Pfam" id="PF10589">
    <property type="entry name" value="NADH_4Fe-4S"/>
    <property type="match status" value="1"/>
</dbReference>
<dbReference type="GO" id="GO:0046872">
    <property type="term" value="F:metal ion binding"/>
    <property type="evidence" value="ECO:0007669"/>
    <property type="project" value="UniProtKB-KW"/>
</dbReference>
<dbReference type="PANTHER" id="PTHR43578:SF3">
    <property type="entry name" value="NADH-QUINONE OXIDOREDUCTASE SUBUNIT F"/>
    <property type="match status" value="1"/>
</dbReference>
<gene>
    <name evidence="12" type="ORF">SAMN04488052_10310</name>
</gene>
<dbReference type="PROSITE" id="PS00645">
    <property type="entry name" value="COMPLEX1_51K_2"/>
    <property type="match status" value="1"/>
</dbReference>
<evidence type="ECO:0000256" key="1">
    <source>
        <dbReference type="ARBA" id="ARBA00001917"/>
    </source>
</evidence>
<dbReference type="EMBL" id="FOEG01000003">
    <property type="protein sequence ID" value="SEO78786.1"/>
    <property type="molecule type" value="Genomic_DNA"/>
</dbReference>
<keyword evidence="6" id="KW-0408">Iron</keyword>
<dbReference type="InterPro" id="IPR036249">
    <property type="entry name" value="Thioredoxin-like_sf"/>
</dbReference>
<keyword evidence="5" id="KW-0479">Metal-binding</keyword>
<proteinExistence type="inferred from homology"/>
<evidence type="ECO:0000256" key="7">
    <source>
        <dbReference type="ARBA" id="ARBA00023014"/>
    </source>
</evidence>
<dbReference type="RefSeq" id="WP_091642001.1">
    <property type="nucleotide sequence ID" value="NZ_FOEG01000003.1"/>
</dbReference>
<feature type="region of interest" description="Disordered" evidence="10">
    <location>
        <begin position="113"/>
        <end position="137"/>
    </location>
</feature>
<dbReference type="Proteomes" id="UP000199657">
    <property type="component" value="Unassembled WGS sequence"/>
</dbReference>
<dbReference type="SUPFAM" id="SSF142984">
    <property type="entry name" value="Nqo1 middle domain-like"/>
    <property type="match status" value="1"/>
</dbReference>
<dbReference type="InterPro" id="IPR019575">
    <property type="entry name" value="Nuop51_4Fe4S-bd"/>
</dbReference>
<keyword evidence="4" id="KW-0004">4Fe-4S</keyword>
<dbReference type="InterPro" id="IPR037225">
    <property type="entry name" value="Nuo51_FMN-bd_sf"/>
</dbReference>
<evidence type="ECO:0000313" key="12">
    <source>
        <dbReference type="EMBL" id="SEO78786.1"/>
    </source>
</evidence>
<evidence type="ECO:0000256" key="3">
    <source>
        <dbReference type="ARBA" id="ARBA00019901"/>
    </source>
</evidence>
<evidence type="ECO:0000313" key="13">
    <source>
        <dbReference type="Proteomes" id="UP000199657"/>
    </source>
</evidence>
<dbReference type="Gene3D" id="3.40.50.11540">
    <property type="entry name" value="NADH-ubiquinone oxidoreductase 51kDa subunit"/>
    <property type="match status" value="1"/>
</dbReference>
<dbReference type="InterPro" id="IPR019554">
    <property type="entry name" value="Soluble_ligand-bd"/>
</dbReference>